<evidence type="ECO:0000256" key="5">
    <source>
        <dbReference type="ARBA" id="ARBA00012033"/>
    </source>
</evidence>
<feature type="domain" description="Acyl-CoA oxidase/dehydrogenase middle" evidence="29">
    <location>
        <begin position="167"/>
        <end position="275"/>
    </location>
</feature>
<evidence type="ECO:0000256" key="2">
    <source>
        <dbReference type="ARBA" id="ARBA00004872"/>
    </source>
</evidence>
<evidence type="ECO:0000256" key="4">
    <source>
        <dbReference type="ARBA" id="ARBA00011738"/>
    </source>
</evidence>
<dbReference type="AlphaFoldDB" id="A0A2W5TSE4"/>
<protein>
    <recommendedName>
        <fullName evidence="23">Broad-specificity linear acyl-CoA dehydrogenase FadE5</fullName>
        <ecNumber evidence="7">1.3.8.1</ecNumber>
        <ecNumber evidence="5">1.3.8.7</ecNumber>
        <ecNumber evidence="6">1.3.8.8</ecNumber>
    </recommendedName>
    <alternativeName>
        <fullName evidence="25">Long-chain-acyl-CoA dehydrogenase</fullName>
    </alternativeName>
    <alternativeName>
        <fullName evidence="26">Medium-chain-acyl-CoA dehydrogenase</fullName>
    </alternativeName>
    <alternativeName>
        <fullName evidence="24">Short-chain-acyl-CoA dehydrogenase</fullName>
    </alternativeName>
</protein>
<evidence type="ECO:0000256" key="20">
    <source>
        <dbReference type="ARBA" id="ARBA00050877"/>
    </source>
</evidence>
<evidence type="ECO:0000256" key="17">
    <source>
        <dbReference type="ARBA" id="ARBA00050336"/>
    </source>
</evidence>
<comment type="catalytic activity">
    <reaction evidence="18">
        <text>butanoyl-CoA + oxidized [electron-transfer flavoprotein] + H(+) = (2E)-butenoyl-CoA + reduced [electron-transfer flavoprotein]</text>
        <dbReference type="Rhea" id="RHEA:24004"/>
        <dbReference type="Rhea" id="RHEA-COMP:10685"/>
        <dbReference type="Rhea" id="RHEA-COMP:10686"/>
        <dbReference type="ChEBI" id="CHEBI:15378"/>
        <dbReference type="ChEBI" id="CHEBI:57332"/>
        <dbReference type="ChEBI" id="CHEBI:57371"/>
        <dbReference type="ChEBI" id="CHEBI:57692"/>
        <dbReference type="ChEBI" id="CHEBI:58307"/>
    </reaction>
</comment>
<dbReference type="SUPFAM" id="SSF56645">
    <property type="entry name" value="Acyl-CoA dehydrogenase NM domain-like"/>
    <property type="match status" value="1"/>
</dbReference>
<dbReference type="InterPro" id="IPR006091">
    <property type="entry name" value="Acyl-CoA_Oxase/DH_mid-dom"/>
</dbReference>
<evidence type="ECO:0000256" key="11">
    <source>
        <dbReference type="ARBA" id="ARBA00023002"/>
    </source>
</evidence>
<evidence type="ECO:0000259" key="29">
    <source>
        <dbReference type="Pfam" id="PF02770"/>
    </source>
</evidence>
<evidence type="ECO:0000256" key="1">
    <source>
        <dbReference type="ARBA" id="ARBA00001974"/>
    </source>
</evidence>
<evidence type="ECO:0000259" key="30">
    <source>
        <dbReference type="Pfam" id="PF02771"/>
    </source>
</evidence>
<evidence type="ECO:0000256" key="3">
    <source>
        <dbReference type="ARBA" id="ARBA00009347"/>
    </source>
</evidence>
<dbReference type="Pfam" id="PF00441">
    <property type="entry name" value="Acyl-CoA_dh_1"/>
    <property type="match status" value="1"/>
</dbReference>
<evidence type="ECO:0000256" key="14">
    <source>
        <dbReference type="ARBA" id="ARBA00048375"/>
    </source>
</evidence>
<dbReference type="GO" id="GO:0005886">
    <property type="term" value="C:plasma membrane"/>
    <property type="evidence" value="ECO:0007669"/>
    <property type="project" value="TreeGrafter"/>
</dbReference>
<dbReference type="GO" id="GO:0016937">
    <property type="term" value="F:short-chain fatty acyl-CoA dehydrogenase activity"/>
    <property type="evidence" value="ECO:0007669"/>
    <property type="project" value="UniProtKB-EC"/>
</dbReference>
<dbReference type="FunFam" id="2.40.110.20:FF:000001">
    <property type="entry name" value="Acyl-CoA dehydrogenase AidB"/>
    <property type="match status" value="1"/>
</dbReference>
<keyword evidence="10" id="KW-0276">Fatty acid metabolism</keyword>
<dbReference type="GO" id="GO:0050660">
    <property type="term" value="F:flavin adenine dinucleotide binding"/>
    <property type="evidence" value="ECO:0007669"/>
    <property type="project" value="InterPro"/>
</dbReference>
<evidence type="ECO:0000256" key="10">
    <source>
        <dbReference type="ARBA" id="ARBA00022832"/>
    </source>
</evidence>
<dbReference type="Pfam" id="PF02770">
    <property type="entry name" value="Acyl-CoA_dh_M"/>
    <property type="match status" value="1"/>
</dbReference>
<dbReference type="InterPro" id="IPR013786">
    <property type="entry name" value="AcylCoA_DH/ox_N"/>
</dbReference>
<gene>
    <name evidence="32" type="ORF">DI536_08270</name>
</gene>
<evidence type="ECO:0000256" key="15">
    <source>
        <dbReference type="ARBA" id="ARBA00049247"/>
    </source>
</evidence>
<evidence type="ECO:0000256" key="22">
    <source>
        <dbReference type="ARBA" id="ARBA00054301"/>
    </source>
</evidence>
<keyword evidence="12" id="KW-0443">Lipid metabolism</keyword>
<feature type="domain" description="Acetyl-CoA dehydrogenase-like C-terminal" evidence="31">
    <location>
        <begin position="477"/>
        <end position="601"/>
    </location>
</feature>
<dbReference type="SUPFAM" id="SSF47203">
    <property type="entry name" value="Acyl-CoA dehydrogenase C-terminal domain-like"/>
    <property type="match status" value="1"/>
</dbReference>
<evidence type="ECO:0000256" key="16">
    <source>
        <dbReference type="ARBA" id="ARBA00050315"/>
    </source>
</evidence>
<evidence type="ECO:0000256" key="26">
    <source>
        <dbReference type="ARBA" id="ARBA00077336"/>
    </source>
</evidence>
<dbReference type="EC" id="1.3.8.8" evidence="6"/>
<dbReference type="Gene3D" id="2.40.110.20">
    <property type="match status" value="1"/>
</dbReference>
<comment type="catalytic activity">
    <reaction evidence="16">
        <text>a short-chain 2,3-saturated fatty acyl-CoA + oxidized [electron-transfer flavoprotein] + H(+) = a short-chain (2E)-enoyl-CoA + reduced [electron-transfer flavoprotein]</text>
        <dbReference type="Rhea" id="RHEA:47196"/>
        <dbReference type="Rhea" id="RHEA-COMP:10685"/>
        <dbReference type="Rhea" id="RHEA-COMP:10686"/>
        <dbReference type="ChEBI" id="CHEBI:15378"/>
        <dbReference type="ChEBI" id="CHEBI:57692"/>
        <dbReference type="ChEBI" id="CHEBI:58307"/>
        <dbReference type="ChEBI" id="CHEBI:87487"/>
        <dbReference type="ChEBI" id="CHEBI:87488"/>
        <dbReference type="EC" id="1.3.8.1"/>
    </reaction>
</comment>
<evidence type="ECO:0000313" key="32">
    <source>
        <dbReference type="EMBL" id="PZR15436.1"/>
    </source>
</evidence>
<sequence length="607" mass="65779">MSTAQHYKPNVRDTFFNLFEFLRIQDTALGKKPFGDLDEATARQTIEAMLPICTGVMADGFVEGDRVPLVFDPKSHSVTLPPAMKKAMAAYFDNGLNLLDLPQHLGGLGAPPTLAWGAFEFVVGSNAAAAFYFLGNVLSRIIDELGTDAQKKRFVGPMLERRWGGTMVLTEPDAGSDVGAGRTKAKQVKDDVYHLEGVKRFITNGDFDSTENIIHLVLARPEGAGPGTKGLSMFIVPKFLVNDDGSLGERNGIFCTNLEKKMGLKASATCEMTLGDSTPCVGWLVGNVHDGMRQMFHVIEHARMAVGVKSMATLSTGYLNALAFTKERKQGADLMAGRDKNAPRVTVIHHPDVRRMLLLQKAHAEGMRALILFAASIQDEVELKGGHKAPEAAEASALNDLLLPLIKGYCSEKAYELLHLALQSFGGSGYLTDYPLEQYIRDQKIDTLYEGTTHIQALDLLMRKVAKDGGATLQGLLGRVAETAGGNEGGDELKDERAALGEALGHLQAAFGALMEKLGDSLYHVGLQGNRMLFALSEVIIGWLLVRHAGVAIEKSKSADSSEKNFYAGKVASAKFFCREVLPNIALVPQFVSKSSLQAMEVSEDSF</sequence>
<keyword evidence="9 27" id="KW-0274">FAD</keyword>
<evidence type="ECO:0000256" key="7">
    <source>
        <dbReference type="ARBA" id="ARBA00012046"/>
    </source>
</evidence>
<evidence type="ECO:0000256" key="8">
    <source>
        <dbReference type="ARBA" id="ARBA00022630"/>
    </source>
</evidence>
<name>A0A2W5TSE4_9BACT</name>
<feature type="domain" description="Acyl-CoA dehydrogenase/oxidase C-terminal" evidence="28">
    <location>
        <begin position="290"/>
        <end position="462"/>
    </location>
</feature>
<keyword evidence="11 27" id="KW-0560">Oxidoreductase</keyword>
<comment type="catalytic activity">
    <reaction evidence="20">
        <text>octadecanoyl-CoA + oxidized [electron-transfer flavoprotein] + H(+) = (2E)-octadecenoyl-CoA + reduced [electron-transfer flavoprotein]</text>
        <dbReference type="Rhea" id="RHEA:47240"/>
        <dbReference type="Rhea" id="RHEA-COMP:10685"/>
        <dbReference type="Rhea" id="RHEA-COMP:10686"/>
        <dbReference type="ChEBI" id="CHEBI:15378"/>
        <dbReference type="ChEBI" id="CHEBI:57394"/>
        <dbReference type="ChEBI" id="CHEBI:57692"/>
        <dbReference type="ChEBI" id="CHEBI:58307"/>
        <dbReference type="ChEBI" id="CHEBI:71412"/>
    </reaction>
</comment>
<comment type="catalytic activity">
    <reaction evidence="13">
        <text>a medium-chain 2,3-saturated fatty acyl-CoA + oxidized [electron-transfer flavoprotein] + H(+) = a medium-chain (2E)-enoyl-CoA + reduced [electron-transfer flavoprotein]</text>
        <dbReference type="Rhea" id="RHEA:14477"/>
        <dbReference type="Rhea" id="RHEA-COMP:10685"/>
        <dbReference type="Rhea" id="RHEA-COMP:10686"/>
        <dbReference type="ChEBI" id="CHEBI:15378"/>
        <dbReference type="ChEBI" id="CHEBI:57692"/>
        <dbReference type="ChEBI" id="CHEBI:58307"/>
        <dbReference type="ChEBI" id="CHEBI:83723"/>
        <dbReference type="ChEBI" id="CHEBI:83726"/>
        <dbReference type="EC" id="1.3.8.7"/>
    </reaction>
</comment>
<evidence type="ECO:0000256" key="9">
    <source>
        <dbReference type="ARBA" id="ARBA00022827"/>
    </source>
</evidence>
<evidence type="ECO:0000256" key="24">
    <source>
        <dbReference type="ARBA" id="ARBA00075470"/>
    </source>
</evidence>
<dbReference type="EC" id="1.3.8.7" evidence="5"/>
<dbReference type="InterPro" id="IPR009100">
    <property type="entry name" value="AcylCoA_DH/oxidase_NM_dom_sf"/>
</dbReference>
<dbReference type="Pfam" id="PF12806">
    <property type="entry name" value="Acyl-CoA_dh_C"/>
    <property type="match status" value="1"/>
</dbReference>
<dbReference type="Proteomes" id="UP000249061">
    <property type="component" value="Unassembled WGS sequence"/>
</dbReference>
<comment type="catalytic activity">
    <reaction evidence="19">
        <text>decanoyl-CoA + oxidized [electron-transfer flavoprotein] + H(+) = (2E)-decenoyl-CoA + reduced [electron-transfer flavoprotein]</text>
        <dbReference type="Rhea" id="RHEA:48176"/>
        <dbReference type="Rhea" id="RHEA-COMP:10685"/>
        <dbReference type="Rhea" id="RHEA-COMP:10686"/>
        <dbReference type="ChEBI" id="CHEBI:15378"/>
        <dbReference type="ChEBI" id="CHEBI:57692"/>
        <dbReference type="ChEBI" id="CHEBI:58307"/>
        <dbReference type="ChEBI" id="CHEBI:61406"/>
        <dbReference type="ChEBI" id="CHEBI:61430"/>
    </reaction>
</comment>
<dbReference type="InterPro" id="IPR036250">
    <property type="entry name" value="AcylCo_DH-like_C"/>
</dbReference>
<comment type="subunit">
    <text evidence="4">Homodimer.</text>
</comment>
<comment type="catalytic activity">
    <reaction evidence="17">
        <text>dodecanoyl-CoA + oxidized [electron-transfer flavoprotein] + H(+) = (2E)-dodecenoyl-CoA + reduced [electron-transfer flavoprotein]</text>
        <dbReference type="Rhea" id="RHEA:47296"/>
        <dbReference type="Rhea" id="RHEA-COMP:10685"/>
        <dbReference type="Rhea" id="RHEA-COMP:10686"/>
        <dbReference type="ChEBI" id="CHEBI:15378"/>
        <dbReference type="ChEBI" id="CHEBI:57330"/>
        <dbReference type="ChEBI" id="CHEBI:57375"/>
        <dbReference type="ChEBI" id="CHEBI:57692"/>
        <dbReference type="ChEBI" id="CHEBI:58307"/>
    </reaction>
</comment>
<comment type="cofactor">
    <cofactor evidence="1 27">
        <name>FAD</name>
        <dbReference type="ChEBI" id="CHEBI:57692"/>
    </cofactor>
</comment>
<dbReference type="InterPro" id="IPR052166">
    <property type="entry name" value="Diverse_Acyl-CoA_DH"/>
</dbReference>
<dbReference type="GO" id="GO:0070991">
    <property type="term" value="F:medium-chain fatty acyl-CoA dehydrogenase activity"/>
    <property type="evidence" value="ECO:0007669"/>
    <property type="project" value="UniProtKB-EC"/>
</dbReference>
<proteinExistence type="inferred from homology"/>
<comment type="pathway">
    <text evidence="2">Lipid metabolism; fatty acid metabolism.</text>
</comment>
<evidence type="ECO:0000256" key="27">
    <source>
        <dbReference type="RuleBase" id="RU362125"/>
    </source>
</evidence>
<evidence type="ECO:0000256" key="13">
    <source>
        <dbReference type="ARBA" id="ARBA00047882"/>
    </source>
</evidence>
<dbReference type="GO" id="GO:0004466">
    <property type="term" value="F:long-chain fatty acyl-CoA dehydrogenase activity"/>
    <property type="evidence" value="ECO:0007669"/>
    <property type="project" value="UniProtKB-EC"/>
</dbReference>
<comment type="similarity">
    <text evidence="3 27">Belongs to the acyl-CoA dehydrogenase family.</text>
</comment>
<evidence type="ECO:0000256" key="6">
    <source>
        <dbReference type="ARBA" id="ARBA00012040"/>
    </source>
</evidence>
<keyword evidence="8 27" id="KW-0285">Flavoprotein</keyword>
<evidence type="ECO:0000259" key="28">
    <source>
        <dbReference type="Pfam" id="PF00441"/>
    </source>
</evidence>
<evidence type="ECO:0000256" key="18">
    <source>
        <dbReference type="ARBA" id="ARBA00050695"/>
    </source>
</evidence>
<dbReference type="EC" id="1.3.8.1" evidence="7"/>
<dbReference type="Pfam" id="PF02771">
    <property type="entry name" value="Acyl-CoA_dh_N"/>
    <property type="match status" value="1"/>
</dbReference>
<dbReference type="EMBL" id="QFQP01000005">
    <property type="protein sequence ID" value="PZR15436.1"/>
    <property type="molecule type" value="Genomic_DNA"/>
</dbReference>
<accession>A0A2W5TSE4</accession>
<evidence type="ECO:0000256" key="23">
    <source>
        <dbReference type="ARBA" id="ARBA00069359"/>
    </source>
</evidence>
<comment type="caution">
    <text evidence="32">The sequence shown here is derived from an EMBL/GenBank/DDBJ whole genome shotgun (WGS) entry which is preliminary data.</text>
</comment>
<evidence type="ECO:0000313" key="33">
    <source>
        <dbReference type="Proteomes" id="UP000249061"/>
    </source>
</evidence>
<comment type="catalytic activity">
    <reaction evidence="14">
        <text>hexanoyl-CoA + oxidized [electron-transfer flavoprotein] + H(+) = (2E)-hexenoyl-CoA + reduced [electron-transfer flavoprotein]</text>
        <dbReference type="Rhea" id="RHEA:43464"/>
        <dbReference type="Rhea" id="RHEA-COMP:10685"/>
        <dbReference type="Rhea" id="RHEA-COMP:10686"/>
        <dbReference type="ChEBI" id="CHEBI:15378"/>
        <dbReference type="ChEBI" id="CHEBI:57692"/>
        <dbReference type="ChEBI" id="CHEBI:58307"/>
        <dbReference type="ChEBI" id="CHEBI:62077"/>
        <dbReference type="ChEBI" id="CHEBI:62620"/>
    </reaction>
</comment>
<comment type="function">
    <text evidence="22">Acyl-CoA dehydrogenase that exhibits broad specificity for linear acyl-CoA substrates, with a preference for long-chain substrates.</text>
</comment>
<evidence type="ECO:0000256" key="21">
    <source>
        <dbReference type="ARBA" id="ARBA00052387"/>
    </source>
</evidence>
<dbReference type="GO" id="GO:0006631">
    <property type="term" value="P:fatty acid metabolic process"/>
    <property type="evidence" value="ECO:0007669"/>
    <property type="project" value="UniProtKB-KW"/>
</dbReference>
<dbReference type="PANTHER" id="PTHR42803:SF1">
    <property type="entry name" value="BROAD-SPECIFICITY LINEAR ACYL-COA DEHYDROGENASE FADE5"/>
    <property type="match status" value="1"/>
</dbReference>
<comment type="catalytic activity">
    <reaction evidence="21">
        <text>oxidized [electron-transfer flavoprotein] + hexadecanoyl-CoA + H(+) = (2E)-hexadecenoyl-CoA + reduced [electron-transfer flavoprotein]</text>
        <dbReference type="Rhea" id="RHEA:43448"/>
        <dbReference type="Rhea" id="RHEA-COMP:10685"/>
        <dbReference type="Rhea" id="RHEA-COMP:10686"/>
        <dbReference type="ChEBI" id="CHEBI:15378"/>
        <dbReference type="ChEBI" id="CHEBI:57379"/>
        <dbReference type="ChEBI" id="CHEBI:57692"/>
        <dbReference type="ChEBI" id="CHEBI:58307"/>
        <dbReference type="ChEBI" id="CHEBI:61526"/>
    </reaction>
</comment>
<evidence type="ECO:0000259" key="31">
    <source>
        <dbReference type="Pfam" id="PF12806"/>
    </source>
</evidence>
<reference evidence="32 33" key="1">
    <citation type="submission" date="2017-08" db="EMBL/GenBank/DDBJ databases">
        <title>Infants hospitalized years apart are colonized by the same room-sourced microbial strains.</title>
        <authorList>
            <person name="Brooks B."/>
            <person name="Olm M.R."/>
            <person name="Firek B.A."/>
            <person name="Baker R."/>
            <person name="Thomas B.C."/>
            <person name="Morowitz M.J."/>
            <person name="Banfield J.F."/>
        </authorList>
    </citation>
    <scope>NUCLEOTIDE SEQUENCE [LARGE SCALE GENOMIC DNA]</scope>
    <source>
        <strain evidence="32">S2_003_000_R2_14</strain>
    </source>
</reference>
<dbReference type="InterPro" id="IPR025878">
    <property type="entry name" value="Acyl-CoA_dh-like_C_dom"/>
</dbReference>
<feature type="domain" description="Acyl-CoA dehydrogenase/oxidase N-terminal" evidence="30">
    <location>
        <begin position="85"/>
        <end position="160"/>
    </location>
</feature>
<evidence type="ECO:0000256" key="25">
    <source>
        <dbReference type="ARBA" id="ARBA00077090"/>
    </source>
</evidence>
<evidence type="ECO:0000256" key="19">
    <source>
        <dbReference type="ARBA" id="ARBA00050703"/>
    </source>
</evidence>
<organism evidence="32 33">
    <name type="scientific">Archangium gephyra</name>
    <dbReference type="NCBI Taxonomy" id="48"/>
    <lineage>
        <taxon>Bacteria</taxon>
        <taxon>Pseudomonadati</taxon>
        <taxon>Myxococcota</taxon>
        <taxon>Myxococcia</taxon>
        <taxon>Myxococcales</taxon>
        <taxon>Cystobacterineae</taxon>
        <taxon>Archangiaceae</taxon>
        <taxon>Archangium</taxon>
    </lineage>
</organism>
<dbReference type="Gene3D" id="1.20.140.10">
    <property type="entry name" value="Butyryl-CoA Dehydrogenase, subunit A, domain 3"/>
    <property type="match status" value="1"/>
</dbReference>
<evidence type="ECO:0000256" key="12">
    <source>
        <dbReference type="ARBA" id="ARBA00023098"/>
    </source>
</evidence>
<dbReference type="FunFam" id="1.20.140.10:FF:000016">
    <property type="entry name" value="Acyl-CoA dehydrogenase FadE5"/>
    <property type="match status" value="1"/>
</dbReference>
<comment type="catalytic activity">
    <reaction evidence="15">
        <text>a long-chain 2,3-saturated fatty acyl-CoA + oxidized [electron-transfer flavoprotein] + H(+) = a long-chain (2E)-enoyl-CoA + reduced [electron-transfer flavoprotein]</text>
        <dbReference type="Rhea" id="RHEA:17721"/>
        <dbReference type="Rhea" id="RHEA-COMP:10685"/>
        <dbReference type="Rhea" id="RHEA-COMP:10686"/>
        <dbReference type="ChEBI" id="CHEBI:15378"/>
        <dbReference type="ChEBI" id="CHEBI:57692"/>
        <dbReference type="ChEBI" id="CHEBI:58307"/>
        <dbReference type="ChEBI" id="CHEBI:83721"/>
        <dbReference type="ChEBI" id="CHEBI:83727"/>
        <dbReference type="EC" id="1.3.8.8"/>
    </reaction>
</comment>
<dbReference type="InterPro" id="IPR009075">
    <property type="entry name" value="AcylCo_DH/oxidase_C"/>
</dbReference>
<dbReference type="PANTHER" id="PTHR42803">
    <property type="entry name" value="ACYL-COA DEHYDROGENASE"/>
    <property type="match status" value="1"/>
</dbReference>